<dbReference type="InterPro" id="IPR011711">
    <property type="entry name" value="GntR_C"/>
</dbReference>
<dbReference type="PRINTS" id="PR00035">
    <property type="entry name" value="HTHGNTR"/>
</dbReference>
<dbReference type="PANTHER" id="PTHR43537:SF45">
    <property type="entry name" value="GNTR FAMILY REGULATORY PROTEIN"/>
    <property type="match status" value="1"/>
</dbReference>
<dbReference type="CDD" id="cd07377">
    <property type="entry name" value="WHTH_GntR"/>
    <property type="match status" value="1"/>
</dbReference>
<dbReference type="InterPro" id="IPR008920">
    <property type="entry name" value="TF_FadR/GntR_C"/>
</dbReference>
<dbReference type="InterPro" id="IPR036390">
    <property type="entry name" value="WH_DNA-bd_sf"/>
</dbReference>
<dbReference type="GO" id="GO:0003677">
    <property type="term" value="F:DNA binding"/>
    <property type="evidence" value="ECO:0007669"/>
    <property type="project" value="UniProtKB-KW"/>
</dbReference>
<dbReference type="SUPFAM" id="SSF46785">
    <property type="entry name" value="Winged helix' DNA-binding domain"/>
    <property type="match status" value="1"/>
</dbReference>
<dbReference type="InterPro" id="IPR036388">
    <property type="entry name" value="WH-like_DNA-bd_sf"/>
</dbReference>
<accession>A0A940Y7C6</accession>
<dbReference type="AlphaFoldDB" id="A0A940Y7C6"/>
<dbReference type="InterPro" id="IPR000524">
    <property type="entry name" value="Tscrpt_reg_HTH_GntR"/>
</dbReference>
<evidence type="ECO:0000256" key="1">
    <source>
        <dbReference type="ARBA" id="ARBA00023015"/>
    </source>
</evidence>
<dbReference type="Pfam" id="PF07729">
    <property type="entry name" value="FCD"/>
    <property type="match status" value="1"/>
</dbReference>
<dbReference type="Pfam" id="PF00392">
    <property type="entry name" value="GntR"/>
    <property type="match status" value="1"/>
</dbReference>
<dbReference type="PROSITE" id="PS50949">
    <property type="entry name" value="HTH_GNTR"/>
    <property type="match status" value="1"/>
</dbReference>
<evidence type="ECO:0000259" key="4">
    <source>
        <dbReference type="PROSITE" id="PS50949"/>
    </source>
</evidence>
<sequence>MPSSTRPRQSAPRPTRAATVVRVAPGPASEPTLADQAHARIKQMVVDFALMPGERISESELAQRVQVSRTPLRAALQRLAREGLLQLVPRLGWQVAPLDFDVMDELYDLRVLIECDAARHLAEHEERPELRQLADVWLVPAAERLRDGAQVGALDEQFHALLVQGSGNREMARVHQEITERIRIIRRLDFTKAARIDATYDEHARILRAITRRRADEAQRLLRAHIAQSKLEVRHITLDMLYRARRSA</sequence>
<gene>
    <name evidence="5" type="ORF">KAK03_00870</name>
</gene>
<dbReference type="SUPFAM" id="SSF48008">
    <property type="entry name" value="GntR ligand-binding domain-like"/>
    <property type="match status" value="1"/>
</dbReference>
<reference evidence="5 6" key="1">
    <citation type="submission" date="2021-04" db="EMBL/GenBank/DDBJ databases">
        <title>The genome sequence of Ideonella sp. 3Y2.</title>
        <authorList>
            <person name="Liu Y."/>
        </authorList>
    </citation>
    <scope>NUCLEOTIDE SEQUENCE [LARGE SCALE GENOMIC DNA]</scope>
    <source>
        <strain evidence="5 6">3Y2</strain>
    </source>
</reference>
<evidence type="ECO:0000313" key="5">
    <source>
        <dbReference type="EMBL" id="MBQ0929018.1"/>
    </source>
</evidence>
<dbReference type="Proteomes" id="UP000676246">
    <property type="component" value="Unassembled WGS sequence"/>
</dbReference>
<keyword evidence="6" id="KW-1185">Reference proteome</keyword>
<evidence type="ECO:0000313" key="6">
    <source>
        <dbReference type="Proteomes" id="UP000676246"/>
    </source>
</evidence>
<dbReference type="RefSeq" id="WP_210851166.1">
    <property type="nucleotide sequence ID" value="NZ_JAGQDD010000001.1"/>
</dbReference>
<proteinExistence type="predicted"/>
<dbReference type="EMBL" id="JAGQDD010000001">
    <property type="protein sequence ID" value="MBQ0929018.1"/>
    <property type="molecule type" value="Genomic_DNA"/>
</dbReference>
<dbReference type="SMART" id="SM00895">
    <property type="entry name" value="FCD"/>
    <property type="match status" value="1"/>
</dbReference>
<protein>
    <submittedName>
        <fullName evidence="5">GntR family transcriptional regulator</fullName>
    </submittedName>
</protein>
<dbReference type="PANTHER" id="PTHR43537">
    <property type="entry name" value="TRANSCRIPTIONAL REGULATOR, GNTR FAMILY"/>
    <property type="match status" value="1"/>
</dbReference>
<keyword evidence="2" id="KW-0238">DNA-binding</keyword>
<evidence type="ECO:0000256" key="3">
    <source>
        <dbReference type="ARBA" id="ARBA00023163"/>
    </source>
</evidence>
<name>A0A940Y7C6_9BURK</name>
<dbReference type="GO" id="GO:0003700">
    <property type="term" value="F:DNA-binding transcription factor activity"/>
    <property type="evidence" value="ECO:0007669"/>
    <property type="project" value="InterPro"/>
</dbReference>
<comment type="caution">
    <text evidence="5">The sequence shown here is derived from an EMBL/GenBank/DDBJ whole genome shotgun (WGS) entry which is preliminary data.</text>
</comment>
<organism evidence="5 6">
    <name type="scientific">Ideonella alba</name>
    <dbReference type="NCBI Taxonomy" id="2824118"/>
    <lineage>
        <taxon>Bacteria</taxon>
        <taxon>Pseudomonadati</taxon>
        <taxon>Pseudomonadota</taxon>
        <taxon>Betaproteobacteria</taxon>
        <taxon>Burkholderiales</taxon>
        <taxon>Sphaerotilaceae</taxon>
        <taxon>Ideonella</taxon>
    </lineage>
</organism>
<dbReference type="SMART" id="SM00345">
    <property type="entry name" value="HTH_GNTR"/>
    <property type="match status" value="1"/>
</dbReference>
<dbReference type="Gene3D" id="1.10.10.10">
    <property type="entry name" value="Winged helix-like DNA-binding domain superfamily/Winged helix DNA-binding domain"/>
    <property type="match status" value="1"/>
</dbReference>
<dbReference type="Gene3D" id="1.20.120.530">
    <property type="entry name" value="GntR ligand-binding domain-like"/>
    <property type="match status" value="1"/>
</dbReference>
<feature type="domain" description="HTH gntR-type" evidence="4">
    <location>
        <begin position="31"/>
        <end position="98"/>
    </location>
</feature>
<keyword evidence="1" id="KW-0805">Transcription regulation</keyword>
<evidence type="ECO:0000256" key="2">
    <source>
        <dbReference type="ARBA" id="ARBA00023125"/>
    </source>
</evidence>
<keyword evidence="3" id="KW-0804">Transcription</keyword>